<evidence type="ECO:0000313" key="2">
    <source>
        <dbReference type="EMBL" id="SPD08682.1"/>
    </source>
</evidence>
<dbReference type="AlphaFoldDB" id="A0A2N9H965"/>
<evidence type="ECO:0000256" key="1">
    <source>
        <dbReference type="SAM" id="MobiDB-lite"/>
    </source>
</evidence>
<accession>A0A2N9H965</accession>
<feature type="region of interest" description="Disordered" evidence="1">
    <location>
        <begin position="194"/>
        <end position="260"/>
    </location>
</feature>
<proteinExistence type="predicted"/>
<feature type="region of interest" description="Disordered" evidence="1">
    <location>
        <begin position="114"/>
        <end position="156"/>
    </location>
</feature>
<feature type="compositionally biased region" description="Basic and acidic residues" evidence="1">
    <location>
        <begin position="135"/>
        <end position="156"/>
    </location>
</feature>
<organism evidence="2">
    <name type="scientific">Fagus sylvatica</name>
    <name type="common">Beechnut</name>
    <dbReference type="NCBI Taxonomy" id="28930"/>
    <lineage>
        <taxon>Eukaryota</taxon>
        <taxon>Viridiplantae</taxon>
        <taxon>Streptophyta</taxon>
        <taxon>Embryophyta</taxon>
        <taxon>Tracheophyta</taxon>
        <taxon>Spermatophyta</taxon>
        <taxon>Magnoliopsida</taxon>
        <taxon>eudicotyledons</taxon>
        <taxon>Gunneridae</taxon>
        <taxon>Pentapetalae</taxon>
        <taxon>rosids</taxon>
        <taxon>fabids</taxon>
        <taxon>Fagales</taxon>
        <taxon>Fagaceae</taxon>
        <taxon>Fagus</taxon>
    </lineage>
</organism>
<dbReference type="EMBL" id="OIVN01003084">
    <property type="protein sequence ID" value="SPD08682.1"/>
    <property type="molecule type" value="Genomic_DNA"/>
</dbReference>
<name>A0A2N9H965_FAGSY</name>
<gene>
    <name evidence="2" type="ORF">FSB_LOCUS36564</name>
</gene>
<protein>
    <submittedName>
        <fullName evidence="2">Uncharacterized protein</fullName>
    </submittedName>
</protein>
<sequence length="313" mass="33336">MNPKEMAANPAMPKSPEALGLSRKSCVPCFPPIFHINNPALAFIATFVSVSLSLSTSTYASAYVYISVPLSAYSSVTPFTLTSSSTSPILSTQSFTLALSPRVLQNWGSGAGIRDGSIREGGDRDEGIGGGIDGEGNKDENRGRGCDMDDRRGEGNSRLKWDSFRIAEIYIDRDCDPAPHIGGTTLPFSFLQASGSTVEGRGERSGGQDGGSGARSQGEGSDRGIGGEGDRDADIGGGGQGEGNGDEGGNEGQGRVGDVENRREARNARLTRLAEIFIACKYYIKSRRVVVNGGAWYGARTSRPWRPWREREI</sequence>
<feature type="compositionally biased region" description="Basic and acidic residues" evidence="1">
    <location>
        <begin position="116"/>
        <end position="127"/>
    </location>
</feature>
<reference evidence="2" key="1">
    <citation type="submission" date="2018-02" db="EMBL/GenBank/DDBJ databases">
        <authorList>
            <person name="Cohen D.B."/>
            <person name="Kent A.D."/>
        </authorList>
    </citation>
    <scope>NUCLEOTIDE SEQUENCE</scope>
</reference>